<reference evidence="1" key="1">
    <citation type="journal article" date="2020" name="Stud. Mycol.">
        <title>101 Dothideomycetes genomes: a test case for predicting lifestyles and emergence of pathogens.</title>
        <authorList>
            <person name="Haridas S."/>
            <person name="Albert R."/>
            <person name="Binder M."/>
            <person name="Bloem J."/>
            <person name="Labutti K."/>
            <person name="Salamov A."/>
            <person name="Andreopoulos B."/>
            <person name="Baker S."/>
            <person name="Barry K."/>
            <person name="Bills G."/>
            <person name="Bluhm B."/>
            <person name="Cannon C."/>
            <person name="Castanera R."/>
            <person name="Culley D."/>
            <person name="Daum C."/>
            <person name="Ezra D."/>
            <person name="Gonzalez J."/>
            <person name="Henrissat B."/>
            <person name="Kuo A."/>
            <person name="Liang C."/>
            <person name="Lipzen A."/>
            <person name="Lutzoni F."/>
            <person name="Magnuson J."/>
            <person name="Mondo S."/>
            <person name="Nolan M."/>
            <person name="Ohm R."/>
            <person name="Pangilinan J."/>
            <person name="Park H.-J."/>
            <person name="Ramirez L."/>
            <person name="Alfaro M."/>
            <person name="Sun H."/>
            <person name="Tritt A."/>
            <person name="Yoshinaga Y."/>
            <person name="Zwiers L.-H."/>
            <person name="Turgeon B."/>
            <person name="Goodwin S."/>
            <person name="Spatafora J."/>
            <person name="Crous P."/>
            <person name="Grigoriev I."/>
        </authorList>
    </citation>
    <scope>NUCLEOTIDE SEQUENCE</scope>
    <source>
        <strain evidence="1">CBS 101060</strain>
    </source>
</reference>
<evidence type="ECO:0000313" key="2">
    <source>
        <dbReference type="Proteomes" id="UP000799429"/>
    </source>
</evidence>
<name>A0A9P4S3D4_9PEZI</name>
<accession>A0A9P4S3D4</accession>
<gene>
    <name evidence="1" type="ORF">M501DRAFT_1000161</name>
</gene>
<protein>
    <submittedName>
        <fullName evidence="1">Uncharacterized protein</fullName>
    </submittedName>
</protein>
<dbReference type="EMBL" id="MU006117">
    <property type="protein sequence ID" value="KAF2834532.1"/>
    <property type="molecule type" value="Genomic_DNA"/>
</dbReference>
<dbReference type="Proteomes" id="UP000799429">
    <property type="component" value="Unassembled WGS sequence"/>
</dbReference>
<dbReference type="AlphaFoldDB" id="A0A9P4S3D4"/>
<sequence>MTFIPLLLASSSASPIFITSGISSPTEMRDGSFPLRKGIAMYPVAGWPKTRQPPTLMYRTNKAEMNMMALDWTRILKEGGAKLFVVSPVCLATSLGGSLEM</sequence>
<keyword evidence="2" id="KW-1185">Reference proteome</keyword>
<dbReference type="OrthoDB" id="1933717at2759"/>
<comment type="caution">
    <text evidence="1">The sequence shown here is derived from an EMBL/GenBank/DDBJ whole genome shotgun (WGS) entry which is preliminary data.</text>
</comment>
<proteinExistence type="predicted"/>
<organism evidence="1 2">
    <name type="scientific">Patellaria atrata CBS 101060</name>
    <dbReference type="NCBI Taxonomy" id="1346257"/>
    <lineage>
        <taxon>Eukaryota</taxon>
        <taxon>Fungi</taxon>
        <taxon>Dikarya</taxon>
        <taxon>Ascomycota</taxon>
        <taxon>Pezizomycotina</taxon>
        <taxon>Dothideomycetes</taxon>
        <taxon>Dothideomycetes incertae sedis</taxon>
        <taxon>Patellariales</taxon>
        <taxon>Patellariaceae</taxon>
        <taxon>Patellaria</taxon>
    </lineage>
</organism>
<evidence type="ECO:0000313" key="1">
    <source>
        <dbReference type="EMBL" id="KAF2834532.1"/>
    </source>
</evidence>